<sequence>MTAQAARLMRARRARRLPTAHDGFGYSRDMSDPEPMAVPAGVELVCLDSRGGAR</sequence>
<evidence type="ECO:0000313" key="1">
    <source>
        <dbReference type="EMBL" id="MBB3099056.1"/>
    </source>
</evidence>
<evidence type="ECO:0000313" key="2">
    <source>
        <dbReference type="Proteomes" id="UP000590749"/>
    </source>
</evidence>
<gene>
    <name evidence="1" type="ORF">FHR83_006762</name>
</gene>
<dbReference type="AlphaFoldDB" id="A0A7W5FHW1"/>
<keyword evidence="2" id="KW-1185">Reference proteome</keyword>
<organism evidence="1 2">
    <name type="scientific">Actinoplanes campanulatus</name>
    <dbReference type="NCBI Taxonomy" id="113559"/>
    <lineage>
        <taxon>Bacteria</taxon>
        <taxon>Bacillati</taxon>
        <taxon>Actinomycetota</taxon>
        <taxon>Actinomycetes</taxon>
        <taxon>Micromonosporales</taxon>
        <taxon>Micromonosporaceae</taxon>
        <taxon>Actinoplanes</taxon>
    </lineage>
</organism>
<protein>
    <submittedName>
        <fullName evidence="1">Uncharacterized protein</fullName>
    </submittedName>
</protein>
<dbReference type="EMBL" id="JACHXF010000017">
    <property type="protein sequence ID" value="MBB3099056.1"/>
    <property type="molecule type" value="Genomic_DNA"/>
</dbReference>
<comment type="caution">
    <text evidence="1">The sequence shown here is derived from an EMBL/GenBank/DDBJ whole genome shotgun (WGS) entry which is preliminary data.</text>
</comment>
<proteinExistence type="predicted"/>
<accession>A0A7W5FHW1</accession>
<name>A0A7W5FHW1_9ACTN</name>
<dbReference type="Proteomes" id="UP000590749">
    <property type="component" value="Unassembled WGS sequence"/>
</dbReference>
<reference evidence="1 2" key="1">
    <citation type="submission" date="2020-08" db="EMBL/GenBank/DDBJ databases">
        <title>Genomic Encyclopedia of Type Strains, Phase III (KMG-III): the genomes of soil and plant-associated and newly described type strains.</title>
        <authorList>
            <person name="Whitman W."/>
        </authorList>
    </citation>
    <scope>NUCLEOTIDE SEQUENCE [LARGE SCALE GENOMIC DNA]</scope>
    <source>
        <strain evidence="1 2">CECT 3287</strain>
    </source>
</reference>